<reference evidence="2" key="1">
    <citation type="submission" date="2018-01" db="EMBL/GenBank/DDBJ databases">
        <authorList>
            <person name="Yu X.-D."/>
        </authorList>
    </citation>
    <scope>NUCLEOTIDE SEQUENCE</scope>
    <source>
        <strain evidence="2">ZX-21</strain>
    </source>
</reference>
<dbReference type="OrthoDB" id="3631561at2"/>
<dbReference type="EMBL" id="PQGG01000007">
    <property type="protein sequence ID" value="POP54145.1"/>
    <property type="molecule type" value="Genomic_DNA"/>
</dbReference>
<protein>
    <recommendedName>
        <fullName evidence="4">DUF445 domain-containing protein</fullName>
    </recommendedName>
</protein>
<evidence type="ECO:0000313" key="2">
    <source>
        <dbReference type="EMBL" id="POP54145.1"/>
    </source>
</evidence>
<feature type="transmembrane region" description="Helical" evidence="1">
    <location>
        <begin position="6"/>
        <end position="29"/>
    </location>
</feature>
<feature type="transmembrane region" description="Helical" evidence="1">
    <location>
        <begin position="377"/>
        <end position="399"/>
    </location>
</feature>
<keyword evidence="1" id="KW-0472">Membrane</keyword>
<feature type="transmembrane region" description="Helical" evidence="1">
    <location>
        <begin position="210"/>
        <end position="230"/>
    </location>
</feature>
<accession>A0A2S4HJI1</accession>
<keyword evidence="1" id="KW-1133">Transmembrane helix</keyword>
<dbReference type="PANTHER" id="PTHR35791:SF1">
    <property type="entry name" value="UPF0754 MEMBRANE PROTEIN YHEB"/>
    <property type="match status" value="1"/>
</dbReference>
<evidence type="ECO:0000313" key="3">
    <source>
        <dbReference type="Proteomes" id="UP000237222"/>
    </source>
</evidence>
<comment type="caution">
    <text evidence="2">The sequence shown here is derived from an EMBL/GenBank/DDBJ whole genome shotgun (WGS) entry which is preliminary data.</text>
</comment>
<dbReference type="Proteomes" id="UP000237222">
    <property type="component" value="Unassembled WGS sequence"/>
</dbReference>
<gene>
    <name evidence="2" type="ORF">C0068_02440</name>
</gene>
<dbReference type="AlphaFoldDB" id="A0A2S4HJI1"/>
<feature type="transmembrane region" description="Helical" evidence="1">
    <location>
        <begin position="181"/>
        <end position="204"/>
    </location>
</feature>
<name>A0A2S4HJI1_9GAMM</name>
<organism evidence="2 3">
    <name type="scientific">Zhongshania marina</name>
    <dbReference type="NCBI Taxonomy" id="2304603"/>
    <lineage>
        <taxon>Bacteria</taxon>
        <taxon>Pseudomonadati</taxon>
        <taxon>Pseudomonadota</taxon>
        <taxon>Gammaproteobacteria</taxon>
        <taxon>Cellvibrionales</taxon>
        <taxon>Spongiibacteraceae</taxon>
        <taxon>Zhongshania</taxon>
    </lineage>
</organism>
<sequence length="405" mass="45735">MSDLLAYWPYLLIPILTAGIGWSTNWLGIKMMMHPVKRMGIGPIGWQGIIPRMRVRMTRMMVENCVSTICSPQEMLEAVDDSHAIESITALISPQIKDWADEILSKQVSRLWNLAPSLVKKAVYREVEKLVPHLAEDILAELKGRMSYLIDIGDIAAIESEKKPEIFPRLMSTIAAKEFTFVVRSGLYIGFPLGCIQALVWYFYPMDLVLPLFGLVVGAFTNWLALQVLVHPSDPIRFMGFKFQGLFIARQQTVAKDFAEGFTRDFVDINTVFDYAWNGKNSDEVRSLVRRQLIKNLNEKVLTGPLYKALVLSGQSKKLDDNTLNILEEKIGMVLMHPGVNDKLLLPIRELMAERMAGMAPEQFQGLLMPIFEEDQWILIFIGGILGFLAGLAQLVFMFGGSLFT</sequence>
<evidence type="ECO:0008006" key="4">
    <source>
        <dbReference type="Google" id="ProtNLM"/>
    </source>
</evidence>
<keyword evidence="1" id="KW-0812">Transmembrane</keyword>
<evidence type="ECO:0000256" key="1">
    <source>
        <dbReference type="SAM" id="Phobius"/>
    </source>
</evidence>
<proteinExistence type="predicted"/>
<dbReference type="RefSeq" id="WP_103682905.1">
    <property type="nucleotide sequence ID" value="NZ_PQGG01000007.1"/>
</dbReference>
<dbReference type="PANTHER" id="PTHR35791">
    <property type="entry name" value="UPF0754 MEMBRANE PROTEIN YHEB"/>
    <property type="match status" value="1"/>
</dbReference>